<evidence type="ECO:0000256" key="6">
    <source>
        <dbReference type="ARBA" id="ARBA00023242"/>
    </source>
</evidence>
<organism evidence="13 14">
    <name type="scientific">Musa troglodytarum</name>
    <name type="common">fe'i banana</name>
    <dbReference type="NCBI Taxonomy" id="320322"/>
    <lineage>
        <taxon>Eukaryota</taxon>
        <taxon>Viridiplantae</taxon>
        <taxon>Streptophyta</taxon>
        <taxon>Embryophyta</taxon>
        <taxon>Tracheophyta</taxon>
        <taxon>Spermatophyta</taxon>
        <taxon>Magnoliopsida</taxon>
        <taxon>Liliopsida</taxon>
        <taxon>Zingiberales</taxon>
        <taxon>Musaceae</taxon>
        <taxon>Musa</taxon>
    </lineage>
</organism>
<feature type="coiled-coil region" evidence="8">
    <location>
        <begin position="323"/>
        <end position="357"/>
    </location>
</feature>
<evidence type="ECO:0000256" key="5">
    <source>
        <dbReference type="ARBA" id="ARBA00023204"/>
    </source>
</evidence>
<keyword evidence="4 13" id="KW-0689">Ribosomal protein</keyword>
<dbReference type="GO" id="GO:0033186">
    <property type="term" value="C:CAF-1 complex"/>
    <property type="evidence" value="ECO:0007669"/>
    <property type="project" value="TreeGrafter"/>
</dbReference>
<dbReference type="GO" id="GO:0006412">
    <property type="term" value="P:translation"/>
    <property type="evidence" value="ECO:0007669"/>
    <property type="project" value="InterPro"/>
</dbReference>
<feature type="chain" id="PRO_5039264429" evidence="10">
    <location>
        <begin position="31"/>
        <end position="984"/>
    </location>
</feature>
<comment type="subcellular location">
    <subcellularLocation>
        <location evidence="1">Nucleus</location>
    </subcellularLocation>
</comment>
<dbReference type="InterPro" id="IPR005485">
    <property type="entry name" value="Rbsml_uL18_euk_arch"/>
</dbReference>
<keyword evidence="5" id="KW-0234">DNA repair</keyword>
<proteinExistence type="inferred from homology"/>
<dbReference type="GO" id="GO:0005840">
    <property type="term" value="C:ribosome"/>
    <property type="evidence" value="ECO:0007669"/>
    <property type="project" value="UniProtKB-KW"/>
</dbReference>
<dbReference type="Proteomes" id="UP001055439">
    <property type="component" value="Chromosome 10"/>
</dbReference>
<dbReference type="PANTHER" id="PTHR15272">
    <property type="entry name" value="CHROMATIN ASSEMBLY FACTOR 1 SUBUNIT A CAF-1 SUBUNIT A"/>
    <property type="match status" value="1"/>
</dbReference>
<accession>A0A9E7EMX7</accession>
<dbReference type="SUPFAM" id="SSF53137">
    <property type="entry name" value="Translational machinery components"/>
    <property type="match status" value="1"/>
</dbReference>
<dbReference type="InterPro" id="IPR022043">
    <property type="entry name" value="CAF1A_DD"/>
</dbReference>
<dbReference type="OrthoDB" id="440676at2759"/>
<feature type="compositionally biased region" description="Acidic residues" evidence="9">
    <location>
        <begin position="554"/>
        <end position="570"/>
    </location>
</feature>
<dbReference type="GO" id="GO:0003735">
    <property type="term" value="F:structural constituent of ribosome"/>
    <property type="evidence" value="ECO:0007669"/>
    <property type="project" value="InterPro"/>
</dbReference>
<evidence type="ECO:0000256" key="3">
    <source>
        <dbReference type="ARBA" id="ARBA00022763"/>
    </source>
</evidence>
<dbReference type="GO" id="GO:0006334">
    <property type="term" value="P:nucleosome assembly"/>
    <property type="evidence" value="ECO:0007669"/>
    <property type="project" value="TreeGrafter"/>
</dbReference>
<dbReference type="PRINTS" id="PR00058">
    <property type="entry name" value="RIBOSOMALL5"/>
</dbReference>
<comment type="similarity">
    <text evidence="2">Belongs to the universal ribosomal protein uL18 family.</text>
</comment>
<evidence type="ECO:0000256" key="10">
    <source>
        <dbReference type="SAM" id="SignalP"/>
    </source>
</evidence>
<keyword evidence="8" id="KW-0175">Coiled coil</keyword>
<feature type="compositionally biased region" description="Low complexity" evidence="9">
    <location>
        <begin position="832"/>
        <end position="843"/>
    </location>
</feature>
<reference evidence="13" key="1">
    <citation type="submission" date="2022-05" db="EMBL/GenBank/DDBJ databases">
        <title>The Musa troglodytarum L. genome provides insights into the mechanism of non-climacteric behaviour and enrichment of carotenoids.</title>
        <authorList>
            <person name="Wang J."/>
        </authorList>
    </citation>
    <scope>NUCLEOTIDE SEQUENCE</scope>
    <source>
        <tissue evidence="13">Leaf</tissue>
    </source>
</reference>
<dbReference type="GO" id="GO:1990904">
    <property type="term" value="C:ribonucleoprotein complex"/>
    <property type="evidence" value="ECO:0007669"/>
    <property type="project" value="UniProtKB-KW"/>
</dbReference>
<sequence>MRIQPARACIRHIHALFYLAALFLPSVTEQREEDKSTLQILSRFTMACLGSIVLGIDRAEESYIANVDRDALILDIGPAKSEANVVVNRIPEFDEDLMVLDDVPANEARWKLANEDREKGDHCANATGVDIFAVENPSTPAEMVQDSSHVEAVRKCKPEVKDEQKRVKKLLKRKRACFDGNVNCDNKEVLITKCQGELDELFEYHMEVSGLRLQLDDGAYHSNNMMVAYLLEESRLPFSKLVGEIYGALKGKNGITLASVRGTVLFVGQRMMYGISSADADVLEDESESSLWCWETRDIKLLPITLRGVINIRRMARKKIHERISALSEATELKKQIKRQQEEAARSNERHEKEAELKKQLAIQKQASIMERFLKSNDKVSIKNSSIETTSKNTGIASAVTSSMDCGFSQECSLTTKDLRGLHISGWRKLAHLNRSCHWGVRRNPKIELMKELKLQRPSFVGEALEKNAALEKETSSHEANISEFSYDKLDNELASLTNTMCQDDLHITSSSAWLQHKKLLQFCQNHRPAYYGTWHRKSDVVGPRHPFRKDPELDYEIDSDEEWEEEDPGESLSDCDKNDDEILDAENFKNEDDTESEDSFVVPDGYLSENEGVEMQVSCEPTEDEAKVSKCCKSEVDSEESRALLQRQKILYNLTEKALRKSHPLVISNLTHEKAKLLMAEDLIGTAKVEQICLRALCMQAFPGGSIVDILKDPNTSSDDQQVCRCSKETTTQGATVAMKTDLDLPEFVRLIQSCPHGINKVIEVLQQEFPTTSKSQLRNKVRKYPTSLTVVKKDVLEKIGLSTSQPTPDRDWTGTAKCFSKRCLPPKGMPIEISESSQSSSKPKRSFCGRERSFPNHLEDIGSVFFITDSTMLSMFQAFVKTQKTKAYFKRFQVKYKRRRQGKTDYRARIRLINQDKNKYNTPKYRFITNKDITAQIISASIAGDLVLASAYSHELPRYGLEVGLTNYAAAYCTGLLLASES</sequence>
<evidence type="ECO:0000259" key="11">
    <source>
        <dbReference type="Pfam" id="PF12253"/>
    </source>
</evidence>
<evidence type="ECO:0000256" key="7">
    <source>
        <dbReference type="ARBA" id="ARBA00023274"/>
    </source>
</evidence>
<dbReference type="GO" id="GO:0008097">
    <property type="term" value="F:5S rRNA binding"/>
    <property type="evidence" value="ECO:0007669"/>
    <property type="project" value="InterPro"/>
</dbReference>
<evidence type="ECO:0000256" key="2">
    <source>
        <dbReference type="ARBA" id="ARBA00007116"/>
    </source>
</evidence>
<feature type="domain" description="Chromatin assembly factor 1 subunit Cac1-like C-terminal" evidence="12">
    <location>
        <begin position="746"/>
        <end position="786"/>
    </location>
</feature>
<dbReference type="EMBL" id="CP097503">
    <property type="protein sequence ID" value="URD80033.1"/>
    <property type="molecule type" value="Genomic_DNA"/>
</dbReference>
<gene>
    <name evidence="13" type="ORF">MUK42_00085</name>
</gene>
<dbReference type="Pfam" id="PF12253">
    <property type="entry name" value="CAF1A_dimeriz"/>
    <property type="match status" value="1"/>
</dbReference>
<evidence type="ECO:0000256" key="8">
    <source>
        <dbReference type="SAM" id="Coils"/>
    </source>
</evidence>
<feature type="signal peptide" evidence="10">
    <location>
        <begin position="1"/>
        <end position="30"/>
    </location>
</feature>
<keyword evidence="3" id="KW-0227">DNA damage</keyword>
<dbReference type="PANTHER" id="PTHR15272:SF0">
    <property type="entry name" value="CHROMATIN ASSEMBLY FACTOR 1 SUBUNIT A"/>
    <property type="match status" value="1"/>
</dbReference>
<dbReference type="CDD" id="cd00432">
    <property type="entry name" value="Ribosomal_L18_L5e"/>
    <property type="match status" value="1"/>
</dbReference>
<evidence type="ECO:0000313" key="14">
    <source>
        <dbReference type="Proteomes" id="UP001055439"/>
    </source>
</evidence>
<dbReference type="Gene3D" id="3.30.420.100">
    <property type="match status" value="1"/>
</dbReference>
<dbReference type="GO" id="GO:0005634">
    <property type="term" value="C:nucleus"/>
    <property type="evidence" value="ECO:0007669"/>
    <property type="project" value="UniProtKB-SubCell"/>
</dbReference>
<protein>
    <submittedName>
        <fullName evidence="13">60S ribosomal protein</fullName>
    </submittedName>
</protein>
<feature type="domain" description="Chromatin assembly factor 1 subunit A dimerization" evidence="11">
    <location>
        <begin position="519"/>
        <end position="583"/>
    </location>
</feature>
<keyword evidence="14" id="KW-1185">Reference proteome</keyword>
<evidence type="ECO:0000259" key="12">
    <source>
        <dbReference type="Pfam" id="PF21796"/>
    </source>
</evidence>
<dbReference type="InterPro" id="IPR057268">
    <property type="entry name" value="Ribosomal_L18"/>
</dbReference>
<name>A0A9E7EMX7_9LILI</name>
<keyword evidence="7" id="KW-0687">Ribonucleoprotein</keyword>
<keyword evidence="6" id="KW-0539">Nucleus</keyword>
<evidence type="ECO:0000256" key="1">
    <source>
        <dbReference type="ARBA" id="ARBA00004123"/>
    </source>
</evidence>
<dbReference type="Pfam" id="PF21796">
    <property type="entry name" value="Cac1_C"/>
    <property type="match status" value="1"/>
</dbReference>
<keyword evidence="10" id="KW-0732">Signal</keyword>
<feature type="region of interest" description="Disordered" evidence="9">
    <location>
        <begin position="542"/>
        <end position="579"/>
    </location>
</feature>
<dbReference type="InterPro" id="IPR048800">
    <property type="entry name" value="Cac1-like_C"/>
</dbReference>
<evidence type="ECO:0000256" key="9">
    <source>
        <dbReference type="SAM" id="MobiDB-lite"/>
    </source>
</evidence>
<dbReference type="GO" id="GO:0006281">
    <property type="term" value="P:DNA repair"/>
    <property type="evidence" value="ECO:0007669"/>
    <property type="project" value="UniProtKB-KW"/>
</dbReference>
<dbReference type="Pfam" id="PF17144">
    <property type="entry name" value="Ribosomal_L5e"/>
    <property type="match status" value="1"/>
</dbReference>
<dbReference type="AlphaFoldDB" id="A0A9E7EMX7"/>
<evidence type="ECO:0000256" key="4">
    <source>
        <dbReference type="ARBA" id="ARBA00022980"/>
    </source>
</evidence>
<feature type="region of interest" description="Disordered" evidence="9">
    <location>
        <begin position="832"/>
        <end position="853"/>
    </location>
</feature>
<evidence type="ECO:0000313" key="13">
    <source>
        <dbReference type="EMBL" id="URD80033.1"/>
    </source>
</evidence>